<dbReference type="InterPro" id="IPR000421">
    <property type="entry name" value="FA58C"/>
</dbReference>
<dbReference type="InterPro" id="IPR027414">
    <property type="entry name" value="GH95_N_dom"/>
</dbReference>
<feature type="signal peptide" evidence="2">
    <location>
        <begin position="1"/>
        <end position="22"/>
    </location>
</feature>
<organism evidence="5 6">
    <name type="scientific">Paenibacillus planticolens</name>
    <dbReference type="NCBI Taxonomy" id="2654976"/>
    <lineage>
        <taxon>Bacteria</taxon>
        <taxon>Bacillati</taxon>
        <taxon>Bacillota</taxon>
        <taxon>Bacilli</taxon>
        <taxon>Bacillales</taxon>
        <taxon>Paenibacillaceae</taxon>
        <taxon>Paenibacillus</taxon>
    </lineage>
</organism>
<dbReference type="PROSITE" id="PS51175">
    <property type="entry name" value="CBM6"/>
    <property type="match status" value="1"/>
</dbReference>
<dbReference type="InterPro" id="IPR012341">
    <property type="entry name" value="6hp_glycosidase-like_sf"/>
</dbReference>
<accession>A0ABX1ZP48</accession>
<dbReference type="SUPFAM" id="SSF49785">
    <property type="entry name" value="Galactose-binding domain-like"/>
    <property type="match status" value="3"/>
</dbReference>
<feature type="domain" description="CBM6" evidence="3">
    <location>
        <begin position="1005"/>
        <end position="1139"/>
    </location>
</feature>
<dbReference type="Gene3D" id="1.20.1270.90">
    <property type="entry name" value="AF1782-like"/>
    <property type="match status" value="1"/>
</dbReference>
<sequence length="1732" mass="187204">MLKKFVCSTLAAMMAVSGLISASDTAHGETSGNPSSTVPLKSWYTKPATSWESEALPLGNGFMGAMVFGGVEKDQILINEKSLWSGGPGANAAYNGGHKDTAEYKHDNLQKARKQLQDLMTEFSKGTPAYKDANGNVIARNYSNPSSLTSLINGVESTETGGLIGTKKNFGSYQELGSIWLQDLKTAKPSITRIYTGQNNTKNSSETIEKLFDGNTSTKYFADGYAGASEYVIEWDYSKAFTTKSYSLTTGNDTQGRDPKDWTLSASNDGVNYETIASVTNFVNAGRNQTKTFELDKPGSYKYFKLKVSALYGSNQALQMSEFTVIDDSSVPPDQAVTNYKRELDLNNGMARVSYQQGDVLMKKEYFVNYPDNVMAIRLSSTGSGKLSQFVSVTSAQTKKSISSIGDTITMTGWPSDHDKAGAATNFDNTLHFAQQIKVIPTGGKAVATNNGVQVENADSILILMAAGTNYQQSMDDQFKYFTGKDPLSAVSARLAAAAEKGFDQLLDRHVSDYQHLFDRVKLNLMNVPLPNKPTDQLLAGYARSNTSDEDRYLEQLYYQFGRYLLISSSREGSLPANLQGIWASGTNPPWSSDYHANINLQMNYWLAEQTNLSESHMPLIEYIKSLVPRGTISAQHGYVTPAGGPVRGWTTHHENNIWGNTAPATSSAFFSPEDGAWLAMHIWEHYQFTLDEDFLRDNYDILLGAALFWVDTLWEDTRDGTLVANPSYSPEHGAYSLGATEVQSVVWGIFDDVIKASNVLNISSSELNGIKQAQSRLAGPKIGLGGQFMEWKDEVAMDITGDNGHRHTNQLFGLHPGNQIVAGRSEQEDKYVEAMKVTLNTRGDGATGWSKAWKLNFWARLRDGDRAQKLLKELLYESTLSNLFDTHPPFQIDGNFGATAGMTEMLLQSQGGGIELLPALPSKWNTGSVSGLKARGNVEVDMAWEKSNLKSAVLKTGSTSLITVKGPNLSTATVKNGSQSVDFTILDSNTIVLQAQKGAVYNFSDIQDSAISHNPYEVMNAVDADLLYGNITKSSVVLQDANVGDYAMFKNVQFGEGGADRVVIQVASTKTTPEELGKVELRLDKPDGDVVASILVENTGNLNVYKALSADLSAKVSGTHDLYISFTRPSNLKSLQFFTGPASGKITGINVLGNTLVSLPAAGRRDVAYTASVLYSDGTIQTGSKQVKWNLGGSYSGVKLSNDGILSIKEGAETQDITVIAASIQDPSKSKQLQVRIVKGSIQNLKLRGIDRNGESGGTNSNGKMTFSNDWVEFVSSNGWLKFSNVNLKDGLQNVAIGYASPTDGTREMQIRVADPGVGTVASATTVASLNMSASTGGWMNLSEVSTSKVQEVKGTKDVYLFWPQGNFNLSYATLGALVANEISTVYRDVYFDITPADALVTINDAEGYLYSPSTDGTTYKLPAGGAYIYNVSKPGYTPQTGSFEATKDQTIAVHLVSGGAGLSGTHTGSTGQQFDLTYRLNNVQDEVQAQDISISYDPNQLELIAPPVSMDDQRVIVAGYNKTAGSIRILLVHLNVADPQQMGDLLKLSFRVKDSASAGITTIAISRLITANKSGDESTRSGSSHEVQISVIDKSVLSNLITEAQGVHNNAVEGGIAGQYPAGSKALLQAAIHQAQGVLDNTAATQQQIEQAVSTLHAALQTFIDSVIQSEPGDMNGDGRVSIGDLAIIAAAYGKTSDDPDWSNYKKYDLNNDGRIDIEDLVVIARKILN</sequence>
<dbReference type="Pfam" id="PF22124">
    <property type="entry name" value="Glyco_hydro_95_cat"/>
    <property type="match status" value="1"/>
</dbReference>
<keyword evidence="6" id="KW-1185">Reference proteome</keyword>
<feature type="domain" description="Dockerin" evidence="4">
    <location>
        <begin position="1670"/>
        <end position="1732"/>
    </location>
</feature>
<dbReference type="InterPro" id="IPR049053">
    <property type="entry name" value="AFCA-like_C"/>
</dbReference>
<dbReference type="InterPro" id="IPR018247">
    <property type="entry name" value="EF_Hand_1_Ca_BS"/>
</dbReference>
<dbReference type="Gene3D" id="2.70.98.50">
    <property type="entry name" value="putative glycoside hydrolase family protein from bacillus halodurans"/>
    <property type="match status" value="1"/>
</dbReference>
<dbReference type="PANTHER" id="PTHR31084">
    <property type="entry name" value="ALPHA-L-FUCOSIDASE 2"/>
    <property type="match status" value="1"/>
</dbReference>
<dbReference type="InterPro" id="IPR002102">
    <property type="entry name" value="Cohesin_dom"/>
</dbReference>
<dbReference type="CDD" id="cd14254">
    <property type="entry name" value="Dockerin_II"/>
    <property type="match status" value="1"/>
</dbReference>
<dbReference type="Gene3D" id="2.60.120.260">
    <property type="entry name" value="Galactose-binding domain-like"/>
    <property type="match status" value="3"/>
</dbReference>
<dbReference type="Pfam" id="PF21307">
    <property type="entry name" value="Glyco_hydro_95_C"/>
    <property type="match status" value="1"/>
</dbReference>
<dbReference type="PANTHER" id="PTHR31084:SF19">
    <property type="entry name" value="GLYCOSYL HYDROLASE FAMILY 95 N-TERMINAL DOMAIN-CONTAINING PROTEIN"/>
    <property type="match status" value="1"/>
</dbReference>
<dbReference type="SMART" id="SM00606">
    <property type="entry name" value="CBD_IV"/>
    <property type="match status" value="1"/>
</dbReference>
<dbReference type="InterPro" id="IPR016134">
    <property type="entry name" value="Dockerin_dom"/>
</dbReference>
<dbReference type="Pfam" id="PF14498">
    <property type="entry name" value="Glyco_hyd_65N_2"/>
    <property type="match status" value="2"/>
</dbReference>
<dbReference type="Pfam" id="PF07554">
    <property type="entry name" value="FIVAR"/>
    <property type="match status" value="1"/>
</dbReference>
<dbReference type="InterPro" id="IPR006584">
    <property type="entry name" value="Cellulose-bd_IV"/>
</dbReference>
<evidence type="ECO:0000256" key="2">
    <source>
        <dbReference type="SAM" id="SignalP"/>
    </source>
</evidence>
<dbReference type="EMBL" id="WHNZ01000022">
    <property type="protein sequence ID" value="NOV00663.1"/>
    <property type="molecule type" value="Genomic_DNA"/>
</dbReference>
<dbReference type="SUPFAM" id="SSF48208">
    <property type="entry name" value="Six-hairpin glycosidases"/>
    <property type="match status" value="1"/>
</dbReference>
<comment type="caution">
    <text evidence="5">The sequence shown here is derived from an EMBL/GenBank/DDBJ whole genome shotgun (WGS) entry which is preliminary data.</text>
</comment>
<dbReference type="InterPro" id="IPR054363">
    <property type="entry name" value="GH95_cat"/>
</dbReference>
<dbReference type="Gene3D" id="1.50.10.10">
    <property type="match status" value="1"/>
</dbReference>
<dbReference type="SUPFAM" id="SSF63446">
    <property type="entry name" value="Type I dockerin domain"/>
    <property type="match status" value="1"/>
</dbReference>
<evidence type="ECO:0000313" key="6">
    <source>
        <dbReference type="Proteomes" id="UP000618579"/>
    </source>
</evidence>
<dbReference type="Gene3D" id="2.60.40.680">
    <property type="match status" value="1"/>
</dbReference>
<dbReference type="InterPro" id="IPR008965">
    <property type="entry name" value="CBM2/CBM3_carb-bd_dom_sf"/>
</dbReference>
<feature type="chain" id="PRO_5046168308" evidence="2">
    <location>
        <begin position="23"/>
        <end position="1732"/>
    </location>
</feature>
<protein>
    <submittedName>
        <fullName evidence="5">Carbohydrate-binding protein</fullName>
    </submittedName>
</protein>
<dbReference type="InterPro" id="IPR005084">
    <property type="entry name" value="CBM6"/>
</dbReference>
<dbReference type="Pfam" id="PF00754">
    <property type="entry name" value="F5_F8_type_C"/>
    <property type="match status" value="1"/>
</dbReference>
<dbReference type="Proteomes" id="UP000618579">
    <property type="component" value="Unassembled WGS sequence"/>
</dbReference>
<dbReference type="Pfam" id="PF00404">
    <property type="entry name" value="Dockerin_1"/>
    <property type="match status" value="1"/>
</dbReference>
<dbReference type="InterPro" id="IPR036439">
    <property type="entry name" value="Dockerin_dom_sf"/>
</dbReference>
<gene>
    <name evidence="5" type="ORF">GC097_11615</name>
</gene>
<dbReference type="SUPFAM" id="SSF49384">
    <property type="entry name" value="Carbohydrate-binding domain"/>
    <property type="match status" value="1"/>
</dbReference>
<dbReference type="InterPro" id="IPR002105">
    <property type="entry name" value="Dockerin_1_rpt"/>
</dbReference>
<dbReference type="Gene3D" id="1.10.1330.10">
    <property type="entry name" value="Dockerin domain"/>
    <property type="match status" value="1"/>
</dbReference>
<reference evidence="5 6" key="1">
    <citation type="submission" date="2019-10" db="EMBL/GenBank/DDBJ databases">
        <title>Description of Paenibacillus pedi sp. nov.</title>
        <authorList>
            <person name="Carlier A."/>
            <person name="Qi S."/>
        </authorList>
    </citation>
    <scope>NUCLEOTIDE SEQUENCE [LARGE SCALE GENOMIC DNA]</scope>
    <source>
        <strain evidence="5 6">LMG 31457</strain>
    </source>
</reference>
<evidence type="ECO:0000259" key="4">
    <source>
        <dbReference type="PROSITE" id="PS51766"/>
    </source>
</evidence>
<dbReference type="InterPro" id="IPR008928">
    <property type="entry name" value="6-hairpin_glycosidase_sf"/>
</dbReference>
<keyword evidence="1 2" id="KW-0732">Signal</keyword>
<dbReference type="Pfam" id="PF00963">
    <property type="entry name" value="Cohesin"/>
    <property type="match status" value="1"/>
</dbReference>
<evidence type="ECO:0000313" key="5">
    <source>
        <dbReference type="EMBL" id="NOV00663.1"/>
    </source>
</evidence>
<dbReference type="PROSITE" id="PS51766">
    <property type="entry name" value="DOCKERIN"/>
    <property type="match status" value="1"/>
</dbReference>
<name>A0ABX1ZP48_9BACL</name>
<dbReference type="Pfam" id="PF03422">
    <property type="entry name" value="CBM_6"/>
    <property type="match status" value="2"/>
</dbReference>
<dbReference type="RefSeq" id="WP_216625740.1">
    <property type="nucleotide sequence ID" value="NZ_WHNZ01000022.1"/>
</dbReference>
<dbReference type="InterPro" id="IPR008979">
    <property type="entry name" value="Galactose-bd-like_sf"/>
</dbReference>
<dbReference type="CDD" id="cd04084">
    <property type="entry name" value="CBM6_xylanase-like"/>
    <property type="match status" value="2"/>
</dbReference>
<dbReference type="PROSITE" id="PS00018">
    <property type="entry name" value="EF_HAND_1"/>
    <property type="match status" value="2"/>
</dbReference>
<evidence type="ECO:0000256" key="1">
    <source>
        <dbReference type="ARBA" id="ARBA00022729"/>
    </source>
</evidence>
<evidence type="ECO:0000259" key="3">
    <source>
        <dbReference type="PROSITE" id="PS51175"/>
    </source>
</evidence>
<proteinExistence type="predicted"/>
<dbReference type="CDD" id="cd08547">
    <property type="entry name" value="Type_II_cohesin"/>
    <property type="match status" value="1"/>
</dbReference>